<organism evidence="4 5">
    <name type="scientific">Bdellovibrio reynosensis</name>
    <dbReference type="NCBI Taxonomy" id="2835041"/>
    <lineage>
        <taxon>Bacteria</taxon>
        <taxon>Pseudomonadati</taxon>
        <taxon>Bdellovibrionota</taxon>
        <taxon>Bdellovibrionia</taxon>
        <taxon>Bdellovibrionales</taxon>
        <taxon>Pseudobdellovibrionaceae</taxon>
        <taxon>Bdellovibrio</taxon>
    </lineage>
</organism>
<evidence type="ECO:0000313" key="4">
    <source>
        <dbReference type="EMBL" id="UOF00478.1"/>
    </source>
</evidence>
<feature type="repeat" description="TPR" evidence="3">
    <location>
        <begin position="61"/>
        <end position="94"/>
    </location>
</feature>
<protein>
    <submittedName>
        <fullName evidence="4">Tetratricopeptide repeat protein</fullName>
    </submittedName>
</protein>
<dbReference type="InterPro" id="IPR011990">
    <property type="entry name" value="TPR-like_helical_dom_sf"/>
</dbReference>
<proteinExistence type="predicted"/>
<dbReference type="EMBL" id="CP093442">
    <property type="protein sequence ID" value="UOF00478.1"/>
    <property type="molecule type" value="Genomic_DNA"/>
</dbReference>
<name>A0ABY4CAE1_9BACT</name>
<evidence type="ECO:0000256" key="3">
    <source>
        <dbReference type="PROSITE-ProRule" id="PRU00339"/>
    </source>
</evidence>
<dbReference type="Proteomes" id="UP000830116">
    <property type="component" value="Chromosome"/>
</dbReference>
<dbReference type="PROSITE" id="PS50005">
    <property type="entry name" value="TPR"/>
    <property type="match status" value="3"/>
</dbReference>
<dbReference type="InterPro" id="IPR051012">
    <property type="entry name" value="CellSynth/LPSAsmb/PSIAsmb"/>
</dbReference>
<dbReference type="Pfam" id="PF13174">
    <property type="entry name" value="TPR_6"/>
    <property type="match status" value="1"/>
</dbReference>
<dbReference type="SUPFAM" id="SSF48452">
    <property type="entry name" value="TPR-like"/>
    <property type="match status" value="1"/>
</dbReference>
<dbReference type="Pfam" id="PF13181">
    <property type="entry name" value="TPR_8"/>
    <property type="match status" value="1"/>
</dbReference>
<dbReference type="SMART" id="SM00028">
    <property type="entry name" value="TPR"/>
    <property type="match status" value="5"/>
</dbReference>
<dbReference type="Pfam" id="PF14559">
    <property type="entry name" value="TPR_19"/>
    <property type="match status" value="1"/>
</dbReference>
<keyword evidence="2 3" id="KW-0802">TPR repeat</keyword>
<sequence length="251" mass="28946">MRKWIIAISLLSLLGCASQSKQKKEKAELFLRMGISQLESGNYPYALRDLLKAEELDSDNAVIQNNLGLVYFFRDRQDLASKHLNKALEIDPKYTEARNNLSRVLIEKGQFAEAEKELKIVLDDLTYPSPEKAYINLGLAKFNQKDYSGARKSFIKVLENTPDDCISNTYVGRSYFEAEDYHRASEALDRAISFCQKSLYDEPHYYSALAYYRLGEKSKSQTRFEEVVKYYPNGKYRDKAKGMLSLLRKGH</sequence>
<dbReference type="PANTHER" id="PTHR45586">
    <property type="entry name" value="TPR REPEAT-CONTAINING PROTEIN PA4667"/>
    <property type="match status" value="1"/>
</dbReference>
<keyword evidence="1" id="KW-0677">Repeat</keyword>
<feature type="repeat" description="TPR" evidence="3">
    <location>
        <begin position="131"/>
        <end position="164"/>
    </location>
</feature>
<evidence type="ECO:0000256" key="1">
    <source>
        <dbReference type="ARBA" id="ARBA00022737"/>
    </source>
</evidence>
<keyword evidence="5" id="KW-1185">Reference proteome</keyword>
<dbReference type="RefSeq" id="WP_243536457.1">
    <property type="nucleotide sequence ID" value="NZ_CP093442.1"/>
</dbReference>
<dbReference type="InterPro" id="IPR019734">
    <property type="entry name" value="TPR_rpt"/>
</dbReference>
<accession>A0ABY4CAE1</accession>
<evidence type="ECO:0000256" key="2">
    <source>
        <dbReference type="ARBA" id="ARBA00022803"/>
    </source>
</evidence>
<dbReference type="Pfam" id="PF13414">
    <property type="entry name" value="TPR_11"/>
    <property type="match status" value="1"/>
</dbReference>
<reference evidence="4" key="1">
    <citation type="submission" date="2022-03" db="EMBL/GenBank/DDBJ databases">
        <title>Genome Identification and Characterization of new species Bdellovibrio reynosense LBG001 sp. nov. from a Mexico soil sample.</title>
        <authorList>
            <person name="Camilli A."/>
            <person name="Ajao Y."/>
            <person name="Guo X."/>
        </authorList>
    </citation>
    <scope>NUCLEOTIDE SEQUENCE</scope>
    <source>
        <strain evidence="4">LBG001</strain>
    </source>
</reference>
<dbReference type="Gene3D" id="1.25.40.10">
    <property type="entry name" value="Tetratricopeptide repeat domain"/>
    <property type="match status" value="2"/>
</dbReference>
<gene>
    <name evidence="4" type="ORF">MNR06_12290</name>
</gene>
<dbReference type="PANTHER" id="PTHR45586:SF1">
    <property type="entry name" value="LIPOPOLYSACCHARIDE ASSEMBLY PROTEIN B"/>
    <property type="match status" value="1"/>
</dbReference>
<dbReference type="PROSITE" id="PS51257">
    <property type="entry name" value="PROKAR_LIPOPROTEIN"/>
    <property type="match status" value="1"/>
</dbReference>
<feature type="repeat" description="TPR" evidence="3">
    <location>
        <begin position="27"/>
        <end position="60"/>
    </location>
</feature>
<evidence type="ECO:0000313" key="5">
    <source>
        <dbReference type="Proteomes" id="UP000830116"/>
    </source>
</evidence>